<dbReference type="Proteomes" id="UP001236585">
    <property type="component" value="Chromosome"/>
</dbReference>
<evidence type="ECO:0000313" key="2">
    <source>
        <dbReference type="EMBL" id="WIM89833.1"/>
    </source>
</evidence>
<protein>
    <submittedName>
        <fullName evidence="2">Uncharacterized protein</fullName>
    </submittedName>
</protein>
<feature type="compositionally biased region" description="Polar residues" evidence="1">
    <location>
        <begin position="92"/>
        <end position="104"/>
    </location>
</feature>
<dbReference type="RefSeq" id="WP_285190575.1">
    <property type="nucleotide sequence ID" value="NZ_CP126981.1"/>
</dbReference>
<organism evidence="2 3">
    <name type="scientific">Candidatus Mycobacterium wuenschmannii</name>
    <dbReference type="NCBI Taxonomy" id="3027808"/>
    <lineage>
        <taxon>Bacteria</taxon>
        <taxon>Bacillati</taxon>
        <taxon>Actinomycetota</taxon>
        <taxon>Actinomycetes</taxon>
        <taxon>Mycobacteriales</taxon>
        <taxon>Mycobacteriaceae</taxon>
        <taxon>Mycobacterium</taxon>
    </lineage>
</organism>
<accession>A0ABY8W1V1</accession>
<reference evidence="2 3" key="1">
    <citation type="journal article" date="2023" name="Microbiol. Resour. Announc.">
        <title>Complete Genome Sequence of Mycobacterium wuenschmanii, a novel Nontuberculous Mycobacterium Isolated from a captive population of Amazon Milk Frogs.</title>
        <authorList>
            <person name="Hicks J."/>
            <person name="Zeineldin M."/>
            <person name="Ward H."/>
            <person name="Wuenschmann A."/>
            <person name="Camp P."/>
            <person name="Farrell D."/>
            <person name="Lehman K."/>
            <person name="Thacker T."/>
            <person name="Cuthbert E."/>
        </authorList>
    </citation>
    <scope>NUCLEOTIDE SEQUENCE [LARGE SCALE GENOMIC DNA]</scope>
    <source>
        <strain evidence="2 3">Wuenschmanii</strain>
    </source>
</reference>
<sequence>MIQTGSASYEEMLADFTESLNCALAGTTPAIDSTLSPTLLLSLADIAAAVRDKRPTHNLVTLACAAFTVYATDRGAGRHGPTRRNLRHANGNVRTSLNTLSSSG</sequence>
<name>A0ABY8W1V1_9MYCO</name>
<keyword evidence="3" id="KW-1185">Reference proteome</keyword>
<evidence type="ECO:0000256" key="1">
    <source>
        <dbReference type="SAM" id="MobiDB-lite"/>
    </source>
</evidence>
<proteinExistence type="predicted"/>
<feature type="region of interest" description="Disordered" evidence="1">
    <location>
        <begin position="76"/>
        <end position="104"/>
    </location>
</feature>
<evidence type="ECO:0000313" key="3">
    <source>
        <dbReference type="Proteomes" id="UP001236585"/>
    </source>
</evidence>
<dbReference type="EMBL" id="CP126981">
    <property type="protein sequence ID" value="WIM89833.1"/>
    <property type="molecule type" value="Genomic_DNA"/>
</dbReference>
<gene>
    <name evidence="2" type="ORF">PT015_10620</name>
</gene>